<dbReference type="RefSeq" id="WP_195130847.1">
    <property type="nucleotide sequence ID" value="NZ_JADLQX010000013.1"/>
</dbReference>
<gene>
    <name evidence="2" type="ORF">IU459_18840</name>
</gene>
<dbReference type="EMBL" id="JADLQX010000013">
    <property type="protein sequence ID" value="MBF6299582.1"/>
    <property type="molecule type" value="Genomic_DNA"/>
</dbReference>
<evidence type="ECO:0000313" key="3">
    <source>
        <dbReference type="Proteomes" id="UP000702209"/>
    </source>
</evidence>
<sequence>MNVRDQFPQLLHGYEPDPDIDEVDEEPASSYLRAAMLEGLRKLEPAASLPGFASIRLTGPRFNDGLFDAYAAEIFSQLDREVRAAAPTDVAEQLSFGFREVRTGSVVLPLAPFAAATPPEAELPIAGPSPLEVALVRVLDLHDFLERDDIPEDRFADHLPTTLAHRLRLLIESLDKADAGVEIDLSQHNGRRRKSRLTSRGRSRANRLFEPHGTVEVETKAGYLAGVALGKEFAQVQLRQNKRKIEIVEVPLDKAKALPWDVYLRIEVRTVKSSDRFGERKRTEHQFIRVLDYASPLPDTDEQN</sequence>
<protein>
    <recommendedName>
        <fullName evidence="4">WYL domain-containing protein</fullName>
    </recommendedName>
</protein>
<proteinExistence type="predicted"/>
<accession>A0ABS0CUX0</accession>
<dbReference type="Proteomes" id="UP000702209">
    <property type="component" value="Unassembled WGS sequence"/>
</dbReference>
<comment type="caution">
    <text evidence="2">The sequence shown here is derived from an EMBL/GenBank/DDBJ whole genome shotgun (WGS) entry which is preliminary data.</text>
</comment>
<evidence type="ECO:0000313" key="2">
    <source>
        <dbReference type="EMBL" id="MBF6299582.1"/>
    </source>
</evidence>
<evidence type="ECO:0008006" key="4">
    <source>
        <dbReference type="Google" id="ProtNLM"/>
    </source>
</evidence>
<evidence type="ECO:0000256" key="1">
    <source>
        <dbReference type="SAM" id="MobiDB-lite"/>
    </source>
</evidence>
<name>A0ABS0CUX0_9NOCA</name>
<keyword evidence="3" id="KW-1185">Reference proteome</keyword>
<organism evidence="2 3">
    <name type="scientific">Nocardia amamiensis</name>
    <dbReference type="NCBI Taxonomy" id="404578"/>
    <lineage>
        <taxon>Bacteria</taxon>
        <taxon>Bacillati</taxon>
        <taxon>Actinomycetota</taxon>
        <taxon>Actinomycetes</taxon>
        <taxon>Mycobacteriales</taxon>
        <taxon>Nocardiaceae</taxon>
        <taxon>Nocardia</taxon>
    </lineage>
</organism>
<feature type="region of interest" description="Disordered" evidence="1">
    <location>
        <begin position="1"/>
        <end position="23"/>
    </location>
</feature>
<reference evidence="2 3" key="1">
    <citation type="submission" date="2020-10" db="EMBL/GenBank/DDBJ databases">
        <title>Identification of Nocardia species via Next-generation sequencing and recognition of intraspecies genetic diversity.</title>
        <authorList>
            <person name="Li P."/>
            <person name="Li P."/>
            <person name="Lu B."/>
        </authorList>
    </citation>
    <scope>NUCLEOTIDE SEQUENCE [LARGE SCALE GENOMIC DNA]</scope>
    <source>
        <strain evidence="2 3">BJ06-0157</strain>
    </source>
</reference>